<dbReference type="EMBL" id="JAPHNL010000256">
    <property type="protein sequence ID" value="MCX3062026.1"/>
    <property type="molecule type" value="Genomic_DNA"/>
</dbReference>
<dbReference type="RefSeq" id="WP_266601866.1">
    <property type="nucleotide sequence ID" value="NZ_JAPHNL010000256.1"/>
</dbReference>
<comment type="caution">
    <text evidence="2">The sequence shown here is derived from an EMBL/GenBank/DDBJ whole genome shotgun (WGS) entry which is preliminary data.</text>
</comment>
<evidence type="ECO:0000313" key="2">
    <source>
        <dbReference type="EMBL" id="MCX3062026.1"/>
    </source>
</evidence>
<protein>
    <recommendedName>
        <fullName evidence="4">ATP-binding protein</fullName>
    </recommendedName>
</protein>
<dbReference type="Proteomes" id="UP001163064">
    <property type="component" value="Unassembled WGS sequence"/>
</dbReference>
<feature type="region of interest" description="Disordered" evidence="1">
    <location>
        <begin position="73"/>
        <end position="92"/>
    </location>
</feature>
<feature type="non-terminal residue" evidence="2">
    <location>
        <position position="117"/>
    </location>
</feature>
<accession>A0ABT3TZZ6</accession>
<name>A0ABT3TZZ6_9ACTN</name>
<keyword evidence="3" id="KW-1185">Reference proteome</keyword>
<evidence type="ECO:0000256" key="1">
    <source>
        <dbReference type="SAM" id="MobiDB-lite"/>
    </source>
</evidence>
<proteinExistence type="predicted"/>
<reference evidence="2" key="1">
    <citation type="submission" date="2022-10" db="EMBL/GenBank/DDBJ databases">
        <title>Streptomyces beihaiensis sp. nov., a chitin degrading actinobacterium, isolated from shrimp pond soil.</title>
        <authorList>
            <person name="Xie J."/>
            <person name="Shen N."/>
        </authorList>
    </citation>
    <scope>NUCLEOTIDE SEQUENCE</scope>
    <source>
        <strain evidence="2">GXMU-J5</strain>
    </source>
</reference>
<organism evidence="2 3">
    <name type="scientific">Streptomyces beihaiensis</name>
    <dbReference type="NCBI Taxonomy" id="2984495"/>
    <lineage>
        <taxon>Bacteria</taxon>
        <taxon>Bacillati</taxon>
        <taxon>Actinomycetota</taxon>
        <taxon>Actinomycetes</taxon>
        <taxon>Kitasatosporales</taxon>
        <taxon>Streptomycetaceae</taxon>
        <taxon>Streptomyces</taxon>
    </lineage>
</organism>
<gene>
    <name evidence="2" type="ORF">OFY01_20140</name>
</gene>
<feature type="non-terminal residue" evidence="2">
    <location>
        <position position="1"/>
    </location>
</feature>
<evidence type="ECO:0008006" key="4">
    <source>
        <dbReference type="Google" id="ProtNLM"/>
    </source>
</evidence>
<evidence type="ECO:0000313" key="3">
    <source>
        <dbReference type="Proteomes" id="UP001163064"/>
    </source>
</evidence>
<sequence length="117" mass="11516">AGFAVPLRAAAAEDREGALAELLARNAASAPAYGRELNLAGVLHLTAVSVGSDGPAHDGADPVERPEVADELAAFTGGPPHGTAAPDAASPDAGARVVALVGEPGSGRTTELARSEE</sequence>